<sequence length="189" mass="21346">MTIPGIKGSSYIYRRSSRARVLGETQSGQLPRAPDGRLEPRPAGAIGPIDWRHVGPDLTRGTEGWLSLAPVWADPARTADGYRDKAGVSCDKKWRVGSEDLCRYRIYYSDPGARSTASSEHMACSDENGERGRPMILFSENVRLFSPFPRKRALNTAERGRKWYFVVGAYFDINRYCSGLCKFKIYNKQ</sequence>
<organism evidence="2 3">
    <name type="scientific">Ficus carica</name>
    <name type="common">Common fig</name>
    <dbReference type="NCBI Taxonomy" id="3494"/>
    <lineage>
        <taxon>Eukaryota</taxon>
        <taxon>Viridiplantae</taxon>
        <taxon>Streptophyta</taxon>
        <taxon>Embryophyta</taxon>
        <taxon>Tracheophyta</taxon>
        <taxon>Spermatophyta</taxon>
        <taxon>Magnoliopsida</taxon>
        <taxon>eudicotyledons</taxon>
        <taxon>Gunneridae</taxon>
        <taxon>Pentapetalae</taxon>
        <taxon>rosids</taxon>
        <taxon>fabids</taxon>
        <taxon>Rosales</taxon>
        <taxon>Moraceae</taxon>
        <taxon>Ficeae</taxon>
        <taxon>Ficus</taxon>
    </lineage>
</organism>
<protein>
    <submittedName>
        <fullName evidence="2">Uncharacterized protein</fullName>
    </submittedName>
</protein>
<accession>A0AA87ZH78</accession>
<evidence type="ECO:0000313" key="3">
    <source>
        <dbReference type="Proteomes" id="UP001187192"/>
    </source>
</evidence>
<feature type="region of interest" description="Disordered" evidence="1">
    <location>
        <begin position="22"/>
        <end position="50"/>
    </location>
</feature>
<evidence type="ECO:0000256" key="1">
    <source>
        <dbReference type="SAM" id="MobiDB-lite"/>
    </source>
</evidence>
<reference evidence="2" key="1">
    <citation type="submission" date="2023-07" db="EMBL/GenBank/DDBJ databases">
        <title>draft genome sequence of fig (Ficus carica).</title>
        <authorList>
            <person name="Takahashi T."/>
            <person name="Nishimura K."/>
        </authorList>
    </citation>
    <scope>NUCLEOTIDE SEQUENCE</scope>
</reference>
<dbReference type="AlphaFoldDB" id="A0AA87ZH78"/>
<dbReference type="Proteomes" id="UP001187192">
    <property type="component" value="Unassembled WGS sequence"/>
</dbReference>
<proteinExistence type="predicted"/>
<gene>
    <name evidence="2" type="ORF">TIFTF001_003809</name>
</gene>
<keyword evidence="3" id="KW-1185">Reference proteome</keyword>
<evidence type="ECO:0000313" key="2">
    <source>
        <dbReference type="EMBL" id="GMN32720.1"/>
    </source>
</evidence>
<comment type="caution">
    <text evidence="2">The sequence shown here is derived from an EMBL/GenBank/DDBJ whole genome shotgun (WGS) entry which is preliminary data.</text>
</comment>
<dbReference type="EMBL" id="BTGU01000003">
    <property type="protein sequence ID" value="GMN32720.1"/>
    <property type="molecule type" value="Genomic_DNA"/>
</dbReference>
<name>A0AA87ZH78_FICCA</name>